<dbReference type="EMBL" id="ADOU02000005">
    <property type="protein sequence ID" value="KGJ66224.1"/>
    <property type="molecule type" value="Genomic_DNA"/>
</dbReference>
<evidence type="ECO:0000313" key="1">
    <source>
        <dbReference type="EMBL" id="KGJ66224.1"/>
    </source>
</evidence>
<gene>
    <name evidence="1" type="ORF">BJA5080_02844</name>
</gene>
<proteinExistence type="predicted"/>
<dbReference type="RefSeq" id="WP_028173339.1">
    <property type="nucleotide sequence ID" value="NZ_ADOU02000005.1"/>
</dbReference>
<name>A0A837CA64_9BRAD</name>
<reference evidence="1 2" key="1">
    <citation type="journal article" date="2014" name="BMC Genomics">
        <title>Comparative genomics of Bradyrhizobium japonicum CPAC 15 and Bradyrhizobium diazoefficiens CPAC 7: elite model strains for understanding symbiotic performance with soybean.</title>
        <authorList>
            <person name="Siqueira A.F."/>
            <person name="Ormeno-Orrillo E."/>
            <person name="Souza R.C."/>
            <person name="Rodrigues E.P."/>
            <person name="Almeida L.G."/>
            <person name="Barcellos F.G."/>
            <person name="Batista J.S."/>
            <person name="Nakatami A.S."/>
            <person name="Martinez-Romero E."/>
            <person name="Vasconcelos A.T."/>
            <person name="Hungria M."/>
        </authorList>
    </citation>
    <scope>NUCLEOTIDE SEQUENCE [LARGE SCALE GENOMIC DNA]</scope>
    <source>
        <strain evidence="1 2">SEMIA 5080</strain>
    </source>
</reference>
<sequence>MAYWVKRICLKSGELVTERELRVDENLFQGEAPVVGDTIKVMCRGRSFDARVIWGNWPGRNEGRPLDVVVPLRVEEI</sequence>
<organism evidence="1 2">
    <name type="scientific">Bradyrhizobium diazoefficiens SEMIA 5080</name>
    <dbReference type="NCBI Taxonomy" id="754504"/>
    <lineage>
        <taxon>Bacteria</taxon>
        <taxon>Pseudomonadati</taxon>
        <taxon>Pseudomonadota</taxon>
        <taxon>Alphaproteobacteria</taxon>
        <taxon>Hyphomicrobiales</taxon>
        <taxon>Nitrobacteraceae</taxon>
        <taxon>Bradyrhizobium</taxon>
    </lineage>
</organism>
<dbReference type="Proteomes" id="UP000024900">
    <property type="component" value="Unassembled WGS sequence"/>
</dbReference>
<protein>
    <submittedName>
        <fullName evidence="1">Uncharacterized protein</fullName>
    </submittedName>
</protein>
<evidence type="ECO:0000313" key="2">
    <source>
        <dbReference type="Proteomes" id="UP000024900"/>
    </source>
</evidence>
<accession>A0A837CA64</accession>
<dbReference type="AlphaFoldDB" id="A0A837CA64"/>
<comment type="caution">
    <text evidence="1">The sequence shown here is derived from an EMBL/GenBank/DDBJ whole genome shotgun (WGS) entry which is preliminary data.</text>
</comment>